<dbReference type="Proteomes" id="UP001303647">
    <property type="component" value="Unassembled WGS sequence"/>
</dbReference>
<dbReference type="Pfam" id="PF04082">
    <property type="entry name" value="Fungal_trans"/>
    <property type="match status" value="1"/>
</dbReference>
<dbReference type="CDD" id="cd12148">
    <property type="entry name" value="fungal_TF_MHR"/>
    <property type="match status" value="1"/>
</dbReference>
<dbReference type="InterPro" id="IPR051059">
    <property type="entry name" value="VerF-like"/>
</dbReference>
<accession>A0AAN7CRN2</accession>
<protein>
    <recommendedName>
        <fullName evidence="7">Xylanolytic transcriptional activator regulatory domain-containing protein</fullName>
    </recommendedName>
</protein>
<evidence type="ECO:0000256" key="3">
    <source>
        <dbReference type="ARBA" id="ARBA00022737"/>
    </source>
</evidence>
<dbReference type="PANTHER" id="PTHR40626">
    <property type="entry name" value="MIP31509P"/>
    <property type="match status" value="1"/>
</dbReference>
<evidence type="ECO:0000256" key="4">
    <source>
        <dbReference type="ARBA" id="ARBA00022771"/>
    </source>
</evidence>
<keyword evidence="5" id="KW-0862">Zinc</keyword>
<proteinExistence type="predicted"/>
<dbReference type="AlphaFoldDB" id="A0AAN7CRN2"/>
<dbReference type="InterPro" id="IPR007219">
    <property type="entry name" value="XnlR_reg_dom"/>
</dbReference>
<keyword evidence="2" id="KW-0479">Metal-binding</keyword>
<sequence>MAEAFLDEPSHDEIPIVELHPELSSGSDVDPYMAPTDMLFFPWALDQIPSDPFPDLTFHQQPNHSEAEEIDPALRPTVDALASLHTTLAATDPSYAGAGTTAFVEALAACIFSRANRDILVATYFRFTHLHLPLLHRPSFNPQTSTPAVVLAVFLCGALYAPPRDCILAVRRRGSSLFPLAEEYVFRRLEACIASHERRTIKRRNEAVGGILGGGESEEEKEMYETFQAALLVHGAQFLMNDPAARSAAWMARRPALVDAARRLGLTSARHTQHVVVGDRVDWGRWVRDETRIRIANWTFLADWQQGGVLHTPGLATIHELTADLPSLSELWEANNAAEFESAVRANGEGCWRRSASLRDCTDALVADAWSGVEGFPLKNISCLDHLLLVSAIHVMIGYSRLISLLPPCIPALHRAIDRWEELWHATTSRIDDEHLRTSGFFRHCGEYAWLARALLKHSAEGKDRESAYYQRIGHDTPKELHDLLRELKENDNMRDGH</sequence>
<keyword evidence="4" id="KW-0863">Zinc-finger</keyword>
<dbReference type="GO" id="GO:0008270">
    <property type="term" value="F:zinc ion binding"/>
    <property type="evidence" value="ECO:0007669"/>
    <property type="project" value="UniProtKB-KW"/>
</dbReference>
<reference evidence="8" key="2">
    <citation type="submission" date="2023-05" db="EMBL/GenBank/DDBJ databases">
        <authorList>
            <consortium name="Lawrence Berkeley National Laboratory"/>
            <person name="Steindorff A."/>
            <person name="Hensen N."/>
            <person name="Bonometti L."/>
            <person name="Westerberg I."/>
            <person name="Brannstrom I.O."/>
            <person name="Guillou S."/>
            <person name="Cros-Aarteil S."/>
            <person name="Calhoun S."/>
            <person name="Haridas S."/>
            <person name="Kuo A."/>
            <person name="Mondo S."/>
            <person name="Pangilinan J."/>
            <person name="Riley R."/>
            <person name="Labutti K."/>
            <person name="Andreopoulos B."/>
            <person name="Lipzen A."/>
            <person name="Chen C."/>
            <person name="Yanf M."/>
            <person name="Daum C."/>
            <person name="Ng V."/>
            <person name="Clum A."/>
            <person name="Ohm R."/>
            <person name="Martin F."/>
            <person name="Silar P."/>
            <person name="Natvig D."/>
            <person name="Lalanne C."/>
            <person name="Gautier V."/>
            <person name="Ament-Velasquez S.L."/>
            <person name="Kruys A."/>
            <person name="Hutchinson M.I."/>
            <person name="Powell A.J."/>
            <person name="Barry K."/>
            <person name="Miller A.N."/>
            <person name="Grigoriev I.V."/>
            <person name="Debuchy R."/>
            <person name="Gladieux P."/>
            <person name="Thoren M.H."/>
            <person name="Johannesson H."/>
        </authorList>
    </citation>
    <scope>NUCLEOTIDE SEQUENCE</scope>
    <source>
        <strain evidence="8">CBS 359.72</strain>
    </source>
</reference>
<comment type="caution">
    <text evidence="8">The sequence shown here is derived from an EMBL/GenBank/DDBJ whole genome shotgun (WGS) entry which is preliminary data.</text>
</comment>
<evidence type="ECO:0000256" key="6">
    <source>
        <dbReference type="ARBA" id="ARBA00023242"/>
    </source>
</evidence>
<evidence type="ECO:0000313" key="8">
    <source>
        <dbReference type="EMBL" id="KAK4246147.1"/>
    </source>
</evidence>
<evidence type="ECO:0000259" key="7">
    <source>
        <dbReference type="Pfam" id="PF04082"/>
    </source>
</evidence>
<dbReference type="PANTHER" id="PTHR40626:SF1">
    <property type="entry name" value="TRANSCRIPTION FACTOR WITH C2H2 AND ZN(2)-CYS(6) DNA BINDING DOMAIN (EUROFUNG)"/>
    <property type="match status" value="1"/>
</dbReference>
<evidence type="ECO:0000256" key="5">
    <source>
        <dbReference type="ARBA" id="ARBA00022833"/>
    </source>
</evidence>
<keyword evidence="9" id="KW-1185">Reference proteome</keyword>
<dbReference type="GO" id="GO:0000978">
    <property type="term" value="F:RNA polymerase II cis-regulatory region sequence-specific DNA binding"/>
    <property type="evidence" value="ECO:0007669"/>
    <property type="project" value="InterPro"/>
</dbReference>
<dbReference type="EMBL" id="MU857681">
    <property type="protein sequence ID" value="KAK4246147.1"/>
    <property type="molecule type" value="Genomic_DNA"/>
</dbReference>
<feature type="domain" description="Xylanolytic transcriptional activator regulatory" evidence="7">
    <location>
        <begin position="123"/>
        <end position="343"/>
    </location>
</feature>
<dbReference type="GO" id="GO:0006351">
    <property type="term" value="P:DNA-templated transcription"/>
    <property type="evidence" value="ECO:0007669"/>
    <property type="project" value="InterPro"/>
</dbReference>
<comment type="subcellular location">
    <subcellularLocation>
        <location evidence="1">Nucleus</location>
    </subcellularLocation>
</comment>
<dbReference type="GO" id="GO:0005634">
    <property type="term" value="C:nucleus"/>
    <property type="evidence" value="ECO:0007669"/>
    <property type="project" value="UniProtKB-SubCell"/>
</dbReference>
<keyword evidence="3" id="KW-0677">Repeat</keyword>
<name>A0AAN7CRN2_9PEZI</name>
<evidence type="ECO:0000256" key="1">
    <source>
        <dbReference type="ARBA" id="ARBA00004123"/>
    </source>
</evidence>
<evidence type="ECO:0000256" key="2">
    <source>
        <dbReference type="ARBA" id="ARBA00022723"/>
    </source>
</evidence>
<evidence type="ECO:0000313" key="9">
    <source>
        <dbReference type="Proteomes" id="UP001303647"/>
    </source>
</evidence>
<reference evidence="8" key="1">
    <citation type="journal article" date="2023" name="Mol. Phylogenet. Evol.">
        <title>Genome-scale phylogeny and comparative genomics of the fungal order Sordariales.</title>
        <authorList>
            <person name="Hensen N."/>
            <person name="Bonometti L."/>
            <person name="Westerberg I."/>
            <person name="Brannstrom I.O."/>
            <person name="Guillou S."/>
            <person name="Cros-Aarteil S."/>
            <person name="Calhoun S."/>
            <person name="Haridas S."/>
            <person name="Kuo A."/>
            <person name="Mondo S."/>
            <person name="Pangilinan J."/>
            <person name="Riley R."/>
            <person name="LaButti K."/>
            <person name="Andreopoulos B."/>
            <person name="Lipzen A."/>
            <person name="Chen C."/>
            <person name="Yan M."/>
            <person name="Daum C."/>
            <person name="Ng V."/>
            <person name="Clum A."/>
            <person name="Steindorff A."/>
            <person name="Ohm R.A."/>
            <person name="Martin F."/>
            <person name="Silar P."/>
            <person name="Natvig D.O."/>
            <person name="Lalanne C."/>
            <person name="Gautier V."/>
            <person name="Ament-Velasquez S.L."/>
            <person name="Kruys A."/>
            <person name="Hutchinson M.I."/>
            <person name="Powell A.J."/>
            <person name="Barry K."/>
            <person name="Miller A.N."/>
            <person name="Grigoriev I.V."/>
            <person name="Debuchy R."/>
            <person name="Gladieux P."/>
            <person name="Hiltunen Thoren M."/>
            <person name="Johannesson H."/>
        </authorList>
    </citation>
    <scope>NUCLEOTIDE SEQUENCE</scope>
    <source>
        <strain evidence="8">CBS 359.72</strain>
    </source>
</reference>
<dbReference type="GO" id="GO:0000785">
    <property type="term" value="C:chromatin"/>
    <property type="evidence" value="ECO:0007669"/>
    <property type="project" value="TreeGrafter"/>
</dbReference>
<organism evidence="8 9">
    <name type="scientific">Corynascus novoguineensis</name>
    <dbReference type="NCBI Taxonomy" id="1126955"/>
    <lineage>
        <taxon>Eukaryota</taxon>
        <taxon>Fungi</taxon>
        <taxon>Dikarya</taxon>
        <taxon>Ascomycota</taxon>
        <taxon>Pezizomycotina</taxon>
        <taxon>Sordariomycetes</taxon>
        <taxon>Sordariomycetidae</taxon>
        <taxon>Sordariales</taxon>
        <taxon>Chaetomiaceae</taxon>
        <taxon>Corynascus</taxon>
    </lineage>
</organism>
<keyword evidence="6" id="KW-0539">Nucleus</keyword>
<gene>
    <name evidence="8" type="ORF">C7999DRAFT_42371</name>
</gene>
<dbReference type="GO" id="GO:0000981">
    <property type="term" value="F:DNA-binding transcription factor activity, RNA polymerase II-specific"/>
    <property type="evidence" value="ECO:0007669"/>
    <property type="project" value="InterPro"/>
</dbReference>